<name>A0A0F7TR84_PENBI</name>
<feature type="compositionally biased region" description="Polar residues" evidence="1">
    <location>
        <begin position="138"/>
        <end position="157"/>
    </location>
</feature>
<evidence type="ECO:0000313" key="2">
    <source>
        <dbReference type="EMBL" id="CEJ59298.1"/>
    </source>
</evidence>
<protein>
    <submittedName>
        <fullName evidence="2">Uncharacterized protein</fullName>
    </submittedName>
</protein>
<feature type="compositionally biased region" description="Polar residues" evidence="1">
    <location>
        <begin position="690"/>
        <end position="707"/>
    </location>
</feature>
<reference evidence="3" key="1">
    <citation type="journal article" date="2015" name="Genome Announc.">
        <title>Draft genome sequence of the fungus Penicillium brasilianum MG11.</title>
        <authorList>
            <person name="Horn F."/>
            <person name="Linde J."/>
            <person name="Mattern D.J."/>
            <person name="Walther G."/>
            <person name="Guthke R."/>
            <person name="Brakhage A.A."/>
            <person name="Valiante V."/>
        </authorList>
    </citation>
    <scope>NUCLEOTIDE SEQUENCE [LARGE SCALE GENOMIC DNA]</scope>
    <source>
        <strain evidence="3">MG11</strain>
    </source>
</reference>
<feature type="region of interest" description="Disordered" evidence="1">
    <location>
        <begin position="296"/>
        <end position="319"/>
    </location>
</feature>
<feature type="compositionally biased region" description="Polar residues" evidence="1">
    <location>
        <begin position="578"/>
        <end position="599"/>
    </location>
</feature>
<feature type="region of interest" description="Disordered" evidence="1">
    <location>
        <begin position="73"/>
        <end position="157"/>
    </location>
</feature>
<organism evidence="2 3">
    <name type="scientific">Penicillium brasilianum</name>
    <dbReference type="NCBI Taxonomy" id="104259"/>
    <lineage>
        <taxon>Eukaryota</taxon>
        <taxon>Fungi</taxon>
        <taxon>Dikarya</taxon>
        <taxon>Ascomycota</taxon>
        <taxon>Pezizomycotina</taxon>
        <taxon>Eurotiomycetes</taxon>
        <taxon>Eurotiomycetidae</taxon>
        <taxon>Eurotiales</taxon>
        <taxon>Aspergillaceae</taxon>
        <taxon>Penicillium</taxon>
    </lineage>
</organism>
<feature type="region of interest" description="Disordered" evidence="1">
    <location>
        <begin position="484"/>
        <end position="537"/>
    </location>
</feature>
<evidence type="ECO:0000256" key="1">
    <source>
        <dbReference type="SAM" id="MobiDB-lite"/>
    </source>
</evidence>
<dbReference type="Proteomes" id="UP000042958">
    <property type="component" value="Unassembled WGS sequence"/>
</dbReference>
<proteinExistence type="predicted"/>
<feature type="region of interest" description="Disordered" evidence="1">
    <location>
        <begin position="1"/>
        <end position="22"/>
    </location>
</feature>
<evidence type="ECO:0000313" key="3">
    <source>
        <dbReference type="Proteomes" id="UP000042958"/>
    </source>
</evidence>
<feature type="region of interest" description="Disordered" evidence="1">
    <location>
        <begin position="633"/>
        <end position="707"/>
    </location>
</feature>
<dbReference type="EMBL" id="CDHK01000007">
    <property type="protein sequence ID" value="CEJ59298.1"/>
    <property type="molecule type" value="Genomic_DNA"/>
</dbReference>
<gene>
    <name evidence="2" type="ORF">PMG11_07928</name>
</gene>
<feature type="compositionally biased region" description="Basic and acidic residues" evidence="1">
    <location>
        <begin position="680"/>
        <end position="689"/>
    </location>
</feature>
<accession>A0A0F7TR84</accession>
<sequence length="707" mass="79280">MGASSQSVFNPRDPRQNTNPNYPMELFLRSESRLSPLDSQLQTRETLSFPRRSLRKARSGLLALGAGLFNRSSRQHSDTLENPAQSLPKEDHVERRSYGYSNISSTTQEDPSFGTDIYRHGRAQPRTLDDDNGDIIAQASSSHPLKNTMSAPQPTTSSCDLVDDLQPALEQTVSTPADLPFGCDSYQYGIVMSHLPTEKRCTEQHSSTVENIHQNFADCLAPSFTSKDRCTAASMSRSSSYDEDLGGKNLLCYEQNETSEQEKRSLKADLNHGEGICKKIDELRYLSETRNNLSLGMEQKHTDSKESLELPDYSTPSIASSVTPRRRESIIIRPEFQLTQERLLLGDDSLESQARVSPVSESRKCSADVRIAFPGLYHELLEQWVRETKASPVNYPGFPGTESECTLKTTHLPSLSLTTSPGHNSDNQPYHPTELPWSLDTHIACGLVNVFSNFKKENNLSPFTSRLRPRVVAVHSVQDSISLPHTMDDYTRQNDTQTTRSHERQSDRRRHSFGIHISERNEPASRHSTNQPSHHEILRRSYEDQERPVHNPHSISPPFIWGAADSQCEDSEFSTSYTQDSSAVNSANYTSPTSVSSAPWSPLDSPIDEEVLFRASHRNEYYMADGKHSSYYPDSGDLQIKGQHVGGDGPTYHAPRGDGDAHNRLRLTLGSLNTPMRRSFRPDIQRNEQQEGNEPNEDATSSSRAQV</sequence>
<feature type="compositionally biased region" description="Basic and acidic residues" evidence="1">
    <location>
        <begin position="88"/>
        <end position="97"/>
    </location>
</feature>
<feature type="region of interest" description="Disordered" evidence="1">
    <location>
        <begin position="578"/>
        <end position="601"/>
    </location>
</feature>
<dbReference type="OrthoDB" id="4185962at2759"/>
<feature type="compositionally biased region" description="Basic and acidic residues" evidence="1">
    <location>
        <begin position="298"/>
        <end position="308"/>
    </location>
</feature>
<keyword evidence="3" id="KW-1185">Reference proteome</keyword>
<feature type="compositionally biased region" description="Polar residues" evidence="1">
    <location>
        <begin position="99"/>
        <end position="110"/>
    </location>
</feature>
<dbReference type="AlphaFoldDB" id="A0A0F7TR84"/>